<gene>
    <name evidence="2" type="ORF">N7463_002446</name>
</gene>
<organism evidence="2 3">
    <name type="scientific">Penicillium fimorum</name>
    <dbReference type="NCBI Taxonomy" id="1882269"/>
    <lineage>
        <taxon>Eukaryota</taxon>
        <taxon>Fungi</taxon>
        <taxon>Dikarya</taxon>
        <taxon>Ascomycota</taxon>
        <taxon>Pezizomycotina</taxon>
        <taxon>Eurotiomycetes</taxon>
        <taxon>Eurotiomycetidae</taxon>
        <taxon>Eurotiales</taxon>
        <taxon>Aspergillaceae</taxon>
        <taxon>Penicillium</taxon>
    </lineage>
</organism>
<name>A0A9W9Y0R3_9EURO</name>
<feature type="region of interest" description="Disordered" evidence="1">
    <location>
        <begin position="1"/>
        <end position="93"/>
    </location>
</feature>
<dbReference type="EMBL" id="JAPWDS010000002">
    <property type="protein sequence ID" value="KAJ5512894.1"/>
    <property type="molecule type" value="Genomic_DNA"/>
</dbReference>
<protein>
    <submittedName>
        <fullName evidence="2">Uncharacterized protein</fullName>
    </submittedName>
</protein>
<proteinExistence type="predicted"/>
<dbReference type="AlphaFoldDB" id="A0A9W9Y0R3"/>
<reference evidence="2" key="1">
    <citation type="submission" date="2022-12" db="EMBL/GenBank/DDBJ databases">
        <authorList>
            <person name="Petersen C."/>
        </authorList>
    </citation>
    <scope>NUCLEOTIDE SEQUENCE</scope>
    <source>
        <strain evidence="2">IBT 29495</strain>
    </source>
</reference>
<dbReference type="Proteomes" id="UP001149954">
    <property type="component" value="Unassembled WGS sequence"/>
</dbReference>
<evidence type="ECO:0000313" key="3">
    <source>
        <dbReference type="Proteomes" id="UP001149954"/>
    </source>
</evidence>
<dbReference type="OrthoDB" id="5598843at2759"/>
<evidence type="ECO:0000256" key="1">
    <source>
        <dbReference type="SAM" id="MobiDB-lite"/>
    </source>
</evidence>
<sequence>MSGSSDNRWRGGPSRQASQRNSNNREKSGGQGSARDNNAAWGASNPPQEQHVPVRGFNTAEVKSTLKPGPNEIKLSTPYKPQSKDGPTQRSTACGAKAQNMANGKDFFLELRRQIASLQRSGPAVGG</sequence>
<accession>A0A9W9Y0R3</accession>
<reference evidence="2" key="2">
    <citation type="journal article" date="2023" name="IMA Fungus">
        <title>Comparative genomic study of the Penicillium genus elucidates a diverse pangenome and 15 lateral gene transfer events.</title>
        <authorList>
            <person name="Petersen C."/>
            <person name="Sorensen T."/>
            <person name="Nielsen M.R."/>
            <person name="Sondergaard T.E."/>
            <person name="Sorensen J.L."/>
            <person name="Fitzpatrick D.A."/>
            <person name="Frisvad J.C."/>
            <person name="Nielsen K.L."/>
        </authorList>
    </citation>
    <scope>NUCLEOTIDE SEQUENCE</scope>
    <source>
        <strain evidence="2">IBT 29495</strain>
    </source>
</reference>
<evidence type="ECO:0000313" key="2">
    <source>
        <dbReference type="EMBL" id="KAJ5512894.1"/>
    </source>
</evidence>
<comment type="caution">
    <text evidence="2">The sequence shown here is derived from an EMBL/GenBank/DDBJ whole genome shotgun (WGS) entry which is preliminary data.</text>
</comment>
<keyword evidence="3" id="KW-1185">Reference proteome</keyword>